<feature type="binding site" evidence="6">
    <location>
        <position position="245"/>
    </location>
    <ligand>
        <name>substrate</name>
    </ligand>
</feature>
<proteinExistence type="inferred from homology"/>
<dbReference type="GO" id="GO:0004151">
    <property type="term" value="F:dihydroorotase activity"/>
    <property type="evidence" value="ECO:0007669"/>
    <property type="project" value="UniProtKB-UniRule"/>
</dbReference>
<dbReference type="EMBL" id="NBIU01000004">
    <property type="protein sequence ID" value="PZT48664.1"/>
    <property type="molecule type" value="Genomic_DNA"/>
</dbReference>
<feature type="binding site" evidence="6">
    <location>
        <position position="12"/>
    </location>
    <ligand>
        <name>Zn(2+)</name>
        <dbReference type="ChEBI" id="CHEBI:29105"/>
        <label>1</label>
    </ligand>
</feature>
<comment type="caution">
    <text evidence="8">The sequence shown here is derived from an EMBL/GenBank/DDBJ whole genome shotgun (WGS) entry which is preliminary data.</text>
</comment>
<protein>
    <recommendedName>
        <fullName evidence="6 7">Dihydroorotase</fullName>
        <shortName evidence="6">DHOase</shortName>
        <ecNumber evidence="6 7">3.5.2.3</ecNumber>
    </recommendedName>
</protein>
<dbReference type="SUPFAM" id="SSF51556">
    <property type="entry name" value="Metallo-dependent hydrolases"/>
    <property type="match status" value="1"/>
</dbReference>
<dbReference type="RefSeq" id="WP_111229184.1">
    <property type="nucleotide sequence ID" value="NZ_NBIU01000004.1"/>
</dbReference>
<evidence type="ECO:0000256" key="2">
    <source>
        <dbReference type="ARBA" id="ARBA00022723"/>
    </source>
</evidence>
<accession>A0A2W6MVX3</accession>
<sequence>MEIILDTPCDMHLHLRDGEVLENVLNYTTQCFSTALVMPNLNPPITSLQMALDYKKRILEKNKNANFTPLMSLFLSESLSKDELKAAKESGVMFLKLYPKGSTTGSESGVSEILNSKVLEILEIAQELGLFLSIHGESKGFVLDREVEFHTIFEELAKTFPKLKIFFEHLSDRRSIAFVEKYPNLFATLTLHHITLSLDDVIGGALNPHLFCKPILKTKKDQEALLEIALKAHPKFSFGSDCAPHLKATKESGKGAAGIFSAPILLPALAELFEKHQALENLETFVCKNAHRIYNLNLPQKLVKLIKKPMKVEEEYSGIVPLRAGECISWSLA</sequence>
<feature type="binding site" evidence="6">
    <location>
        <position position="40"/>
    </location>
    <ligand>
        <name>substrate</name>
    </ligand>
</feature>
<dbReference type="PANTHER" id="PTHR43137">
    <property type="entry name" value="DIHYDROOROTASE"/>
    <property type="match status" value="1"/>
</dbReference>
<feature type="binding site" evidence="6">
    <location>
        <position position="135"/>
    </location>
    <ligand>
        <name>Zn(2+)</name>
        <dbReference type="ChEBI" id="CHEBI:29105"/>
        <label>2</label>
    </ligand>
</feature>
<gene>
    <name evidence="6" type="primary">pyrC</name>
    <name evidence="8" type="ORF">B6S12_02150</name>
</gene>
<dbReference type="EC" id="3.5.2.3" evidence="6 7"/>
<comment type="cofactor">
    <cofactor evidence="6">
        <name>Zn(2+)</name>
        <dbReference type="ChEBI" id="CHEBI:29105"/>
    </cofactor>
    <text evidence="6">Binds 2 Zn(2+) ions per subunit.</text>
</comment>
<dbReference type="GO" id="GO:0008270">
    <property type="term" value="F:zinc ion binding"/>
    <property type="evidence" value="ECO:0007669"/>
    <property type="project" value="UniProtKB-UniRule"/>
</dbReference>
<dbReference type="PIRSF" id="PIRSF001237">
    <property type="entry name" value="DHOdimr"/>
    <property type="match status" value="1"/>
</dbReference>
<keyword evidence="4 6" id="KW-0862">Zinc</keyword>
<dbReference type="PROSITE" id="PS00482">
    <property type="entry name" value="DIHYDROOROTASE_1"/>
    <property type="match status" value="1"/>
</dbReference>
<feature type="modified residue" description="N6-carboxylysine" evidence="6">
    <location>
        <position position="96"/>
    </location>
</feature>
<keyword evidence="5 6" id="KW-0665">Pyrimidine biosynthesis</keyword>
<dbReference type="HAMAP" id="MF_00219">
    <property type="entry name" value="PyrC_classII"/>
    <property type="match status" value="1"/>
</dbReference>
<evidence type="ECO:0000256" key="3">
    <source>
        <dbReference type="ARBA" id="ARBA00022801"/>
    </source>
</evidence>
<dbReference type="InterPro" id="IPR002195">
    <property type="entry name" value="Dihydroorotase_CS"/>
</dbReference>
<dbReference type="Gene3D" id="3.20.20.140">
    <property type="entry name" value="Metal-dependent hydrolases"/>
    <property type="match status" value="1"/>
</dbReference>
<comment type="similarity">
    <text evidence="6">Belongs to the metallo-dependent hydrolases superfamily. DHOase family. Class II DHOase subfamily.</text>
</comment>
<evidence type="ECO:0000256" key="4">
    <source>
        <dbReference type="ARBA" id="ARBA00022833"/>
    </source>
</evidence>
<evidence type="ECO:0000256" key="1">
    <source>
        <dbReference type="ARBA" id="ARBA00002368"/>
    </source>
</evidence>
<feature type="binding site" description="via carbamate group" evidence="6">
    <location>
        <position position="96"/>
    </location>
    <ligand>
        <name>Zn(2+)</name>
        <dbReference type="ChEBI" id="CHEBI:29105"/>
        <label>2</label>
    </ligand>
</feature>
<feature type="binding site" evidence="6">
    <location>
        <position position="257"/>
    </location>
    <ligand>
        <name>substrate</name>
    </ligand>
</feature>
<dbReference type="UniPathway" id="UPA00070">
    <property type="reaction ID" value="UER00117"/>
</dbReference>
<dbReference type="OrthoDB" id="9808095at2"/>
<comment type="pathway">
    <text evidence="6">Pyrimidine metabolism; UMP biosynthesis via de novo pathway; (S)-dihydroorotate from bicarbonate: step 3/3.</text>
</comment>
<feature type="binding site" evidence="6">
    <location>
        <position position="241"/>
    </location>
    <ligand>
        <name>Zn(2+)</name>
        <dbReference type="ChEBI" id="CHEBI:29105"/>
        <label>1</label>
    </ligand>
</feature>
<reference evidence="8 9" key="1">
    <citation type="submission" date="2017-03" db="EMBL/GenBank/DDBJ databases">
        <title>Genomic and clinical evidence uncovers the enterohepatic species Helicobacter valdiviensis as a potential human intestinal pathogen.</title>
        <authorList>
            <person name="Fresia P."/>
            <person name="Jara R."/>
            <person name="Sierra R."/>
            <person name="Ferres I."/>
            <person name="Greif G."/>
            <person name="Iraola G."/>
            <person name="Collado L."/>
        </authorList>
    </citation>
    <scope>NUCLEOTIDE SEQUENCE [LARGE SCALE GENOMIC DNA]</scope>
    <source>
        <strain evidence="8 9">WBE14</strain>
    </source>
</reference>
<dbReference type="PANTHER" id="PTHR43137:SF1">
    <property type="entry name" value="DIHYDROOROTASE"/>
    <property type="match status" value="1"/>
</dbReference>
<dbReference type="GO" id="GO:0005829">
    <property type="term" value="C:cytosol"/>
    <property type="evidence" value="ECO:0007669"/>
    <property type="project" value="TreeGrafter"/>
</dbReference>
<feature type="binding site" evidence="6">
    <location>
        <position position="135"/>
    </location>
    <ligand>
        <name>substrate</name>
    </ligand>
</feature>
<keyword evidence="9" id="KW-1185">Reference proteome</keyword>
<evidence type="ECO:0000313" key="8">
    <source>
        <dbReference type="EMBL" id="PZT48664.1"/>
    </source>
</evidence>
<dbReference type="PROSITE" id="PS00483">
    <property type="entry name" value="DIHYDROOROTASE_2"/>
    <property type="match status" value="1"/>
</dbReference>
<feature type="binding site" evidence="6">
    <location>
        <position position="14"/>
    </location>
    <ligand>
        <name>Zn(2+)</name>
        <dbReference type="ChEBI" id="CHEBI:29105"/>
        <label>1</label>
    </ligand>
</feature>
<feature type="binding site" evidence="6">
    <location>
        <begin position="14"/>
        <end position="16"/>
    </location>
    <ligand>
        <name>substrate</name>
    </ligand>
</feature>
<keyword evidence="3 6" id="KW-0378">Hydrolase</keyword>
<feature type="binding site" description="via carbamate group" evidence="6">
    <location>
        <position position="96"/>
    </location>
    <ligand>
        <name>Zn(2+)</name>
        <dbReference type="ChEBI" id="CHEBI:29105"/>
        <label>1</label>
    </ligand>
</feature>
<dbReference type="Proteomes" id="UP000249746">
    <property type="component" value="Unassembled WGS sequence"/>
</dbReference>
<evidence type="ECO:0000256" key="7">
    <source>
        <dbReference type="NCBIfam" id="TIGR00856"/>
    </source>
</evidence>
<dbReference type="AlphaFoldDB" id="A0A2W6MVX3"/>
<name>A0A2W6MVX3_9HELI</name>
<dbReference type="GO" id="GO:0006207">
    <property type="term" value="P:'de novo' pyrimidine nucleobase biosynthetic process"/>
    <property type="evidence" value="ECO:0007669"/>
    <property type="project" value="TreeGrafter"/>
</dbReference>
<dbReference type="GO" id="GO:0044205">
    <property type="term" value="P:'de novo' UMP biosynthetic process"/>
    <property type="evidence" value="ECO:0007669"/>
    <property type="project" value="UniProtKB-UniRule"/>
</dbReference>
<comment type="subunit">
    <text evidence="6">Homodimer.</text>
</comment>
<comment type="catalytic activity">
    <reaction evidence="6">
        <text>(S)-dihydroorotate + H2O = N-carbamoyl-L-aspartate + H(+)</text>
        <dbReference type="Rhea" id="RHEA:24296"/>
        <dbReference type="ChEBI" id="CHEBI:15377"/>
        <dbReference type="ChEBI" id="CHEBI:15378"/>
        <dbReference type="ChEBI" id="CHEBI:30864"/>
        <dbReference type="ChEBI" id="CHEBI:32814"/>
        <dbReference type="EC" id="3.5.2.3"/>
    </reaction>
</comment>
<comment type="caution">
    <text evidence="6">Lacks conserved residue(s) required for the propagation of feature annotation.</text>
</comment>
<dbReference type="InterPro" id="IPR004721">
    <property type="entry name" value="DHOdimr"/>
</dbReference>
<feature type="binding site" evidence="6">
    <location>
        <position position="169"/>
    </location>
    <ligand>
        <name>Zn(2+)</name>
        <dbReference type="ChEBI" id="CHEBI:29105"/>
        <label>2</label>
    </ligand>
</feature>
<evidence type="ECO:0000256" key="5">
    <source>
        <dbReference type="ARBA" id="ARBA00022975"/>
    </source>
</evidence>
<dbReference type="NCBIfam" id="TIGR00856">
    <property type="entry name" value="pyrC_dimer"/>
    <property type="match status" value="1"/>
</dbReference>
<evidence type="ECO:0000256" key="6">
    <source>
        <dbReference type="HAMAP-Rule" id="MF_00219"/>
    </source>
</evidence>
<evidence type="ECO:0000313" key="9">
    <source>
        <dbReference type="Proteomes" id="UP000249746"/>
    </source>
</evidence>
<comment type="function">
    <text evidence="1 6">Catalyzes the reversible cyclization of carbamoyl aspartate to dihydroorotate.</text>
</comment>
<feature type="active site" evidence="6">
    <location>
        <position position="241"/>
    </location>
</feature>
<dbReference type="InterPro" id="IPR032466">
    <property type="entry name" value="Metal_Hydrolase"/>
</dbReference>
<organism evidence="8 9">
    <name type="scientific">Helicobacter valdiviensis</name>
    <dbReference type="NCBI Taxonomy" id="1458358"/>
    <lineage>
        <taxon>Bacteria</taxon>
        <taxon>Pseudomonadati</taxon>
        <taxon>Campylobacterota</taxon>
        <taxon>Epsilonproteobacteria</taxon>
        <taxon>Campylobacterales</taxon>
        <taxon>Helicobacteraceae</taxon>
        <taxon>Helicobacter</taxon>
    </lineage>
</organism>
<keyword evidence="2 6" id="KW-0479">Metal-binding</keyword>